<dbReference type="Proteomes" id="UP000006591">
    <property type="component" value="Chromosome 1"/>
</dbReference>
<evidence type="ECO:0000313" key="3">
    <source>
        <dbReference type="Proteomes" id="UP000006591"/>
    </source>
</evidence>
<organism evidence="2">
    <name type="scientific">Oryza nivara</name>
    <name type="common">Indian wild rice</name>
    <name type="synonym">Oryza sativa f. spontanea</name>
    <dbReference type="NCBI Taxonomy" id="4536"/>
    <lineage>
        <taxon>Eukaryota</taxon>
        <taxon>Viridiplantae</taxon>
        <taxon>Streptophyta</taxon>
        <taxon>Embryophyta</taxon>
        <taxon>Tracheophyta</taxon>
        <taxon>Spermatophyta</taxon>
        <taxon>Magnoliopsida</taxon>
        <taxon>Liliopsida</taxon>
        <taxon>Poales</taxon>
        <taxon>Poaceae</taxon>
        <taxon>BOP clade</taxon>
        <taxon>Oryzoideae</taxon>
        <taxon>Oryzeae</taxon>
        <taxon>Oryzinae</taxon>
        <taxon>Oryza</taxon>
    </lineage>
</organism>
<protein>
    <submittedName>
        <fullName evidence="2">Uncharacterized protein</fullName>
    </submittedName>
</protein>
<keyword evidence="3" id="KW-1185">Reference proteome</keyword>
<name>A0A0E0FKN4_ORYNI</name>
<dbReference type="EnsemblPlants" id="ONIVA01G15130.1">
    <property type="protein sequence ID" value="ONIVA01G15130.1"/>
    <property type="gene ID" value="ONIVA01G15130"/>
</dbReference>
<dbReference type="HOGENOM" id="CLU_1505761_0_0_1"/>
<evidence type="ECO:0000313" key="2">
    <source>
        <dbReference type="EnsemblPlants" id="ONIVA01G15130.1"/>
    </source>
</evidence>
<dbReference type="AlphaFoldDB" id="A0A0E0FKN4"/>
<dbReference type="Gramene" id="ONIVA01G15130.1">
    <property type="protein sequence ID" value="ONIVA01G15130.1"/>
    <property type="gene ID" value="ONIVA01G15130"/>
</dbReference>
<reference evidence="2" key="1">
    <citation type="submission" date="2015-04" db="UniProtKB">
        <authorList>
            <consortium name="EnsemblPlants"/>
        </authorList>
    </citation>
    <scope>IDENTIFICATION</scope>
    <source>
        <strain evidence="2">SL10</strain>
    </source>
</reference>
<feature type="compositionally biased region" description="Basic residues" evidence="1">
    <location>
        <begin position="114"/>
        <end position="123"/>
    </location>
</feature>
<evidence type="ECO:0000256" key="1">
    <source>
        <dbReference type="SAM" id="MobiDB-lite"/>
    </source>
</evidence>
<accession>A0A0E0FKN4</accession>
<feature type="region of interest" description="Disordered" evidence="1">
    <location>
        <begin position="103"/>
        <end position="123"/>
    </location>
</feature>
<proteinExistence type="predicted"/>
<reference evidence="2" key="2">
    <citation type="submission" date="2018-04" db="EMBL/GenBank/DDBJ databases">
        <title>OnivRS2 (Oryza nivara Reference Sequence Version 2).</title>
        <authorList>
            <person name="Zhang J."/>
            <person name="Kudrna D."/>
            <person name="Lee S."/>
            <person name="Talag J."/>
            <person name="Rajasekar S."/>
            <person name="Welchert J."/>
            <person name="Hsing Y.-I."/>
            <person name="Wing R.A."/>
        </authorList>
    </citation>
    <scope>NUCLEOTIDE SEQUENCE [LARGE SCALE GENOMIC DNA]</scope>
</reference>
<sequence length="179" mass="19757">MPQPITARVLSLQGFFTLHRIANIRPLPHALASPPPSARASCRARLSLPPSPAFPVRASREPTRPFAPSHEAPLIRLGDRSVVGGQVGAMAIRAARWWWGPESRHAPAPSAPPWRRRRRRRNPSKQKYLFGNLRRSLTIEADNLARSQEGLTCLAVRIPQAVAAVAAHFKAEVVSPFPK</sequence>